<evidence type="ECO:0000313" key="3">
    <source>
        <dbReference type="Proteomes" id="UP000428325"/>
    </source>
</evidence>
<reference evidence="2 3" key="1">
    <citation type="submission" date="2018-12" db="EMBL/GenBank/DDBJ databases">
        <title>Complete genome sequence of Haloplanus rallus MBLA0036.</title>
        <authorList>
            <person name="Nam Y.-d."/>
            <person name="Kang J."/>
            <person name="Chung W.-H."/>
            <person name="Park Y.S."/>
        </authorList>
    </citation>
    <scope>NUCLEOTIDE SEQUENCE [LARGE SCALE GENOMIC DNA]</scope>
    <source>
        <strain evidence="2 3">MBLA0036</strain>
        <plasmid evidence="3">pmbla003601</plasmid>
    </source>
</reference>
<proteinExistence type="predicted"/>
<organism evidence="2 3">
    <name type="scientific">Haloplanus rallus</name>
    <dbReference type="NCBI Taxonomy" id="1816183"/>
    <lineage>
        <taxon>Archaea</taxon>
        <taxon>Methanobacteriati</taxon>
        <taxon>Methanobacteriota</taxon>
        <taxon>Stenosarchaea group</taxon>
        <taxon>Halobacteria</taxon>
        <taxon>Halobacteriales</taxon>
        <taxon>Haloferacaceae</taxon>
        <taxon>Haloplanus</taxon>
    </lineage>
</organism>
<evidence type="ECO:0000259" key="1">
    <source>
        <dbReference type="Pfam" id="PF18545"/>
    </source>
</evidence>
<dbReference type="InterPro" id="IPR040624">
    <property type="entry name" value="HalOD1"/>
</dbReference>
<accession>A0A6B9FE37</accession>
<dbReference type="AlphaFoldDB" id="A0A6B9FE37"/>
<geneLocation type="plasmid" evidence="3">
    <name>pmbla003601</name>
</geneLocation>
<evidence type="ECO:0000313" key="2">
    <source>
        <dbReference type="EMBL" id="QGX93483.1"/>
    </source>
</evidence>
<dbReference type="Proteomes" id="UP000428325">
    <property type="component" value="Plasmid pMBLA003601"/>
</dbReference>
<sequence length="107" mass="12190">MAESTPHRESEPTGWSTDSQIVREFDRPVRVSDAVIETLMKAVEDWPELSRSPPVFEFVDADKLDGLFKTRTVEETSHMPSVEFLFQDALVTVMYASTVRVIVERDA</sequence>
<name>A0A6B9FE37_9EURY</name>
<dbReference type="OrthoDB" id="302480at2157"/>
<dbReference type="KEGG" id="hra:EI982_01230"/>
<keyword evidence="3" id="KW-1185">Reference proteome</keyword>
<dbReference type="GeneID" id="43368121"/>
<keyword evidence="2" id="KW-0614">Plasmid</keyword>
<gene>
    <name evidence="2" type="ORF">EI982_01230</name>
</gene>
<protein>
    <recommendedName>
        <fullName evidence="1">Halobacterial output domain-containing protein</fullName>
    </recommendedName>
</protein>
<dbReference type="EMBL" id="CP034344">
    <property type="protein sequence ID" value="QGX93483.1"/>
    <property type="molecule type" value="Genomic_DNA"/>
</dbReference>
<dbReference type="Pfam" id="PF18545">
    <property type="entry name" value="HalOD1"/>
    <property type="match status" value="1"/>
</dbReference>
<dbReference type="RefSeq" id="WP_157687738.1">
    <property type="nucleotide sequence ID" value="NZ_CP034344.1"/>
</dbReference>
<feature type="domain" description="Halobacterial output" evidence="1">
    <location>
        <begin position="31"/>
        <end position="101"/>
    </location>
</feature>